<dbReference type="InterPro" id="IPR050541">
    <property type="entry name" value="LRR_TM_domain-containing"/>
</dbReference>
<dbReference type="Pfam" id="PF01463">
    <property type="entry name" value="LRRCT"/>
    <property type="match status" value="2"/>
</dbReference>
<keyword evidence="1" id="KW-0433">Leucine-rich repeat</keyword>
<feature type="domain" description="LRRNT" evidence="4">
    <location>
        <begin position="57"/>
        <end position="91"/>
    </location>
</feature>
<protein>
    <submittedName>
        <fullName evidence="7">Chondroadherin-like protein</fullName>
    </submittedName>
</protein>
<dbReference type="Pfam" id="PF13855">
    <property type="entry name" value="LRR_8"/>
    <property type="match status" value="5"/>
</dbReference>
<gene>
    <name evidence="7" type="primary">CHADL</name>
</gene>
<keyword evidence="6" id="KW-1185">Reference proteome</keyword>
<evidence type="ECO:0000313" key="6">
    <source>
        <dbReference type="Proteomes" id="UP001652622"/>
    </source>
</evidence>
<dbReference type="PROSITE" id="PS51450">
    <property type="entry name" value="LRR"/>
    <property type="match status" value="2"/>
</dbReference>
<name>A0ABM3ZR12_PANGU</name>
<evidence type="ECO:0000256" key="1">
    <source>
        <dbReference type="ARBA" id="ARBA00022614"/>
    </source>
</evidence>
<dbReference type="InterPro" id="IPR000483">
    <property type="entry name" value="Cys-rich_flank_reg_C"/>
</dbReference>
<dbReference type="RefSeq" id="XP_060550811.1">
    <property type="nucleotide sequence ID" value="XM_060694828.1"/>
</dbReference>
<dbReference type="SUPFAM" id="SSF52058">
    <property type="entry name" value="L domain-like"/>
    <property type="match status" value="2"/>
</dbReference>
<sequence>MVNSLPDFILCSKGSNLHGYWNNPTGVGQSLLLSRMWASANFLLVTAMITEILIAENCPQICTCDSIKHQVICSNRNLTKVPVNIPQITKKLALQDNKITVIPLGTFLSIPYLTHLNLQRCTIKSIEEGAFRGLGQLVYLNLASNNIVFIYQESLDGLSSLRQLILENNQIEEIKPGAFGQLGFLSLLNLAKNSLVYLPDMVFQGLQMIKWINLSYNSLNVFANEAFGGLPTLRNLSLHHNELQFFPTEALSRLSGINRLDLGHNPITYIDEEAIEMTNLKQLYLDNMALQEVSDRAFVRSPLLHTLNLHNNQLLVLQPLVEMVHLKKINLTGNPMLCTCHMRPLKEWADKAKIHIDIVCPGPPAFKGKHLESLQAKDMKCKHQTLEEELLPTIISRKPEEGTVKCPKECTCLLDYQHGKCDNKNLLHIPKGFPSNTQLLDLQHNEFHSIPNGSFIGLKNLTSLHLQNCKIKVLQPGAFWDLRTLIYLYLSNNDISSIDADIFRDTTQLAYLFLDHNKFTQMPKDAFRYLPNLFAFHLQHNSIHQLSDNAVAGMKQLRCLYLTGNHITYLSPKALKQAKMLEKLHLDENFLQEIPTKALRGLPILDELKLSKNPIKYIGNGAFLPIARSLQHLYLDNMGLEQVSFGAFTGLGPNIKSLYLEKNRMYNLPNLHGFTALEIINLNDIPFSCDCRLLPLRKWLDNLNLRVGATCGSPPNLYRQKVKLVTIFQSCPGWNIQKAKQAI</sequence>
<evidence type="ECO:0000259" key="4">
    <source>
        <dbReference type="SMART" id="SM00013"/>
    </source>
</evidence>
<accession>A0ABM3ZR12</accession>
<dbReference type="Proteomes" id="UP001652622">
    <property type="component" value="Unplaced"/>
</dbReference>
<feature type="domain" description="LRRCT" evidence="5">
    <location>
        <begin position="334"/>
        <end position="382"/>
    </location>
</feature>
<dbReference type="SMART" id="SM00369">
    <property type="entry name" value="LRR_TYP"/>
    <property type="match status" value="18"/>
</dbReference>
<dbReference type="InterPro" id="IPR001611">
    <property type="entry name" value="Leu-rich_rpt"/>
</dbReference>
<dbReference type="PANTHER" id="PTHR24369">
    <property type="entry name" value="ANTIGEN BSP, PUTATIVE-RELATED"/>
    <property type="match status" value="1"/>
</dbReference>
<organism evidence="6 7">
    <name type="scientific">Pantherophis guttatus</name>
    <name type="common">Corn snake</name>
    <name type="synonym">Elaphe guttata</name>
    <dbReference type="NCBI Taxonomy" id="94885"/>
    <lineage>
        <taxon>Eukaryota</taxon>
        <taxon>Metazoa</taxon>
        <taxon>Chordata</taxon>
        <taxon>Craniata</taxon>
        <taxon>Vertebrata</taxon>
        <taxon>Euteleostomi</taxon>
        <taxon>Lepidosauria</taxon>
        <taxon>Squamata</taxon>
        <taxon>Bifurcata</taxon>
        <taxon>Unidentata</taxon>
        <taxon>Episquamata</taxon>
        <taxon>Toxicofera</taxon>
        <taxon>Serpentes</taxon>
        <taxon>Colubroidea</taxon>
        <taxon>Colubridae</taxon>
        <taxon>Colubrinae</taxon>
        <taxon>Pantherophis</taxon>
    </lineage>
</organism>
<dbReference type="PANTHER" id="PTHR24369:SF210">
    <property type="entry name" value="CHAOPTIN-RELATED"/>
    <property type="match status" value="1"/>
</dbReference>
<evidence type="ECO:0000256" key="2">
    <source>
        <dbReference type="ARBA" id="ARBA00022729"/>
    </source>
</evidence>
<feature type="domain" description="LRRNT" evidence="4">
    <location>
        <begin position="405"/>
        <end position="439"/>
    </location>
</feature>
<dbReference type="InterPro" id="IPR000372">
    <property type="entry name" value="LRRNT"/>
</dbReference>
<dbReference type="SMART" id="SM00082">
    <property type="entry name" value="LRRCT"/>
    <property type="match status" value="2"/>
</dbReference>
<keyword evidence="3" id="KW-0677">Repeat</keyword>
<keyword evidence="2" id="KW-0732">Signal</keyword>
<dbReference type="Gene3D" id="3.80.10.10">
    <property type="entry name" value="Ribonuclease Inhibitor"/>
    <property type="match status" value="3"/>
</dbReference>
<reference evidence="7" key="1">
    <citation type="submission" date="2025-08" db="UniProtKB">
        <authorList>
            <consortium name="RefSeq"/>
        </authorList>
    </citation>
    <scope>IDENTIFICATION</scope>
    <source>
        <tissue evidence="7">Blood</tissue>
    </source>
</reference>
<evidence type="ECO:0000259" key="5">
    <source>
        <dbReference type="SMART" id="SM00082"/>
    </source>
</evidence>
<proteinExistence type="predicted"/>
<dbReference type="InterPro" id="IPR003591">
    <property type="entry name" value="Leu-rich_rpt_typical-subtyp"/>
</dbReference>
<dbReference type="Pfam" id="PF00560">
    <property type="entry name" value="LRR_1"/>
    <property type="match status" value="1"/>
</dbReference>
<feature type="domain" description="LRRCT" evidence="5">
    <location>
        <begin position="686"/>
        <end position="732"/>
    </location>
</feature>
<dbReference type="SMART" id="SM00013">
    <property type="entry name" value="LRRNT"/>
    <property type="match status" value="2"/>
</dbReference>
<evidence type="ECO:0000313" key="7">
    <source>
        <dbReference type="RefSeq" id="XP_060550811.1"/>
    </source>
</evidence>
<evidence type="ECO:0000256" key="3">
    <source>
        <dbReference type="ARBA" id="ARBA00022737"/>
    </source>
</evidence>
<dbReference type="InterPro" id="IPR032675">
    <property type="entry name" value="LRR_dom_sf"/>
</dbReference>
<dbReference type="GeneID" id="117655662"/>